<feature type="domain" description="GFO/IDH/MocA-like oxidoreductase" evidence="4">
    <location>
        <begin position="136"/>
        <end position="252"/>
    </location>
</feature>
<evidence type="ECO:0000313" key="5">
    <source>
        <dbReference type="EMBL" id="TFV49339.1"/>
    </source>
</evidence>
<dbReference type="Proteomes" id="UP000297966">
    <property type="component" value="Unassembled WGS sequence"/>
</dbReference>
<dbReference type="InterPro" id="IPR008354">
    <property type="entry name" value="Glc-Fru_OxRdtase_bac"/>
</dbReference>
<accession>A0A4Y9M2D2</accession>
<evidence type="ECO:0000313" key="6">
    <source>
        <dbReference type="Proteomes" id="UP000297966"/>
    </source>
</evidence>
<dbReference type="InterPro" id="IPR050984">
    <property type="entry name" value="Gfo/Idh/MocA_domain"/>
</dbReference>
<organism evidence="5 6">
    <name type="scientific">Bradyrhizobium niftali</name>
    <dbReference type="NCBI Taxonomy" id="2560055"/>
    <lineage>
        <taxon>Bacteria</taxon>
        <taxon>Pseudomonadati</taxon>
        <taxon>Pseudomonadota</taxon>
        <taxon>Alphaproteobacteria</taxon>
        <taxon>Hyphomicrobiales</taxon>
        <taxon>Nitrobacteraceae</taxon>
        <taxon>Bradyrhizobium</taxon>
    </lineage>
</organism>
<dbReference type="InterPro" id="IPR036291">
    <property type="entry name" value="NAD(P)-bd_dom_sf"/>
</dbReference>
<dbReference type="SUPFAM" id="SSF55347">
    <property type="entry name" value="Glyceraldehyde-3-phosphate dehydrogenase-like, C-terminal domain"/>
    <property type="match status" value="1"/>
</dbReference>
<evidence type="ECO:0000256" key="2">
    <source>
        <dbReference type="ARBA" id="ARBA00023002"/>
    </source>
</evidence>
<comment type="caution">
    <text evidence="5">The sequence shown here is derived from an EMBL/GenBank/DDBJ whole genome shotgun (WGS) entry which is preliminary data.</text>
</comment>
<dbReference type="EMBL" id="SPQT01000003">
    <property type="protein sequence ID" value="TFV49339.1"/>
    <property type="molecule type" value="Genomic_DNA"/>
</dbReference>
<dbReference type="PANTHER" id="PTHR22604">
    <property type="entry name" value="OXIDOREDUCTASES"/>
    <property type="match status" value="1"/>
</dbReference>
<sequence length="357" mass="38448">MMINYAVVGVGWISQQAFLPGVVQSGNSRVAAIVTGDRPKAARLADFYGIGKVVGYDGYDALLDDPGIDAVYIALPNHMHADFAIRAARAGKHVMVEKPLAVSADEGLAMIAAARSANVFLMTAYRLHNEPGTIAVLEHIRANTIGRPLFFQSLFSFQASPGNHRLQATAWGGPLQDVGVYCINAARHIFGEEPIEATATAHRPVDDPRFGEVDASVAATLRFPSGGLAQFVASFGAAAVDNYRVVGTSGDLELDPGFRFEAATRLRLRRDGKMTETQFPQIDHFGAQVAYFSDCIKSRTPPEADGDEGLADMRALLAIERAASTGLPQAISVHPRSRHPTPDMVRLTPVTDRRLVL</sequence>
<name>A0A4Y9M2D2_9BRAD</name>
<keyword evidence="2" id="KW-0560">Oxidoreductase</keyword>
<evidence type="ECO:0000259" key="4">
    <source>
        <dbReference type="Pfam" id="PF22725"/>
    </source>
</evidence>
<feature type="domain" description="Gfo/Idh/MocA-like oxidoreductase N-terminal" evidence="3">
    <location>
        <begin position="3"/>
        <end position="124"/>
    </location>
</feature>
<protein>
    <submittedName>
        <fullName evidence="5">Gfo/Idh/MocA family oxidoreductase</fullName>
    </submittedName>
</protein>
<dbReference type="InterPro" id="IPR055170">
    <property type="entry name" value="GFO_IDH_MocA-like_dom"/>
</dbReference>
<gene>
    <name evidence="5" type="ORF">E4K65_10605</name>
</gene>
<dbReference type="OrthoDB" id="9792935at2"/>
<dbReference type="InterPro" id="IPR000683">
    <property type="entry name" value="Gfo/Idh/MocA-like_OxRdtase_N"/>
</dbReference>
<keyword evidence="6" id="KW-1185">Reference proteome</keyword>
<proteinExistence type="inferred from homology"/>
<dbReference type="GO" id="GO:0016491">
    <property type="term" value="F:oxidoreductase activity"/>
    <property type="evidence" value="ECO:0007669"/>
    <property type="project" value="UniProtKB-KW"/>
</dbReference>
<dbReference type="Pfam" id="PF22725">
    <property type="entry name" value="GFO_IDH_MocA_C3"/>
    <property type="match status" value="1"/>
</dbReference>
<dbReference type="Pfam" id="PF01408">
    <property type="entry name" value="GFO_IDH_MocA"/>
    <property type="match status" value="1"/>
</dbReference>
<evidence type="ECO:0000259" key="3">
    <source>
        <dbReference type="Pfam" id="PF01408"/>
    </source>
</evidence>
<evidence type="ECO:0000256" key="1">
    <source>
        <dbReference type="ARBA" id="ARBA00010928"/>
    </source>
</evidence>
<dbReference type="Gene3D" id="3.40.50.720">
    <property type="entry name" value="NAD(P)-binding Rossmann-like Domain"/>
    <property type="match status" value="1"/>
</dbReference>
<dbReference type="AlphaFoldDB" id="A0A4Y9M2D2"/>
<dbReference type="Gene3D" id="3.30.360.10">
    <property type="entry name" value="Dihydrodipicolinate Reductase, domain 2"/>
    <property type="match status" value="1"/>
</dbReference>
<dbReference type="PANTHER" id="PTHR22604:SF105">
    <property type="entry name" value="TRANS-1,2-DIHYDROBENZENE-1,2-DIOL DEHYDROGENASE"/>
    <property type="match status" value="1"/>
</dbReference>
<dbReference type="PRINTS" id="PR01775">
    <property type="entry name" value="GLFROXRDTASE"/>
</dbReference>
<dbReference type="SUPFAM" id="SSF51735">
    <property type="entry name" value="NAD(P)-binding Rossmann-fold domains"/>
    <property type="match status" value="1"/>
</dbReference>
<dbReference type="GO" id="GO:0000166">
    <property type="term" value="F:nucleotide binding"/>
    <property type="evidence" value="ECO:0007669"/>
    <property type="project" value="InterPro"/>
</dbReference>
<comment type="similarity">
    <text evidence="1">Belongs to the Gfo/Idh/MocA family.</text>
</comment>
<reference evidence="5 6" key="1">
    <citation type="submission" date="2019-03" db="EMBL/GenBank/DDBJ databases">
        <title>Bradyrhizobium diversity isolated from nodules of Chamaecrista fasciculata.</title>
        <authorList>
            <person name="Klepa M.S."/>
            <person name="Urquiaga M.O."/>
            <person name="Hungria M."/>
            <person name="Delamuta J.R."/>
        </authorList>
    </citation>
    <scope>NUCLEOTIDE SEQUENCE [LARGE SCALE GENOMIC DNA]</scope>
    <source>
        <strain evidence="5 6">CNPSo 3448</strain>
    </source>
</reference>